<comment type="cofactor">
    <cofactor evidence="10">
        <name>Mg(2+)</name>
        <dbReference type="ChEBI" id="CHEBI:18420"/>
    </cofactor>
    <cofactor evidence="10">
        <name>Mn(2+)</name>
        <dbReference type="ChEBI" id="CHEBI:29035"/>
    </cofactor>
</comment>
<comment type="catalytic activity">
    <reaction evidence="10">
        <text>Hydrolytically removes 5'-nucleotides successively from the 3'-hydroxy termini of 3'-hydroxy-terminated oligonucleotides.</text>
        <dbReference type="EC" id="3.1.4.1"/>
    </reaction>
</comment>
<dbReference type="AlphaFoldDB" id="A0A3S3MIJ5"/>
<dbReference type="InterPro" id="IPR049126">
    <property type="entry name" value="FAN1-like_TPR"/>
</dbReference>
<keyword evidence="14" id="KW-1185">Reference proteome</keyword>
<dbReference type="STRING" id="337451.A0A3S3MIJ5"/>
<dbReference type="Proteomes" id="UP000283530">
    <property type="component" value="Unassembled WGS sequence"/>
</dbReference>
<dbReference type="SMART" id="SM00734">
    <property type="entry name" value="ZnF_Rad18"/>
    <property type="match status" value="1"/>
</dbReference>
<evidence type="ECO:0000256" key="1">
    <source>
        <dbReference type="ARBA" id="ARBA00022722"/>
    </source>
</evidence>
<dbReference type="OrthoDB" id="76364at2759"/>
<dbReference type="InterPro" id="IPR014883">
    <property type="entry name" value="VRR_NUC"/>
</dbReference>
<evidence type="ECO:0000256" key="10">
    <source>
        <dbReference type="RuleBase" id="RU365033"/>
    </source>
</evidence>
<dbReference type="GO" id="GO:0036297">
    <property type="term" value="P:interstrand cross-link repair"/>
    <property type="evidence" value="ECO:0007669"/>
    <property type="project" value="InterPro"/>
</dbReference>
<keyword evidence="1 10" id="KW-0540">Nuclease</keyword>
<dbReference type="GO" id="GO:0005634">
    <property type="term" value="C:nucleus"/>
    <property type="evidence" value="ECO:0007669"/>
    <property type="project" value="UniProtKB-SubCell"/>
</dbReference>
<dbReference type="Gene3D" id="3.30.160.60">
    <property type="entry name" value="Classic Zinc Finger"/>
    <property type="match status" value="1"/>
</dbReference>
<dbReference type="SMART" id="SM00910">
    <property type="entry name" value="HIRAN"/>
    <property type="match status" value="1"/>
</dbReference>
<keyword evidence="2 10" id="KW-0479">Metal-binding</keyword>
<evidence type="ECO:0000256" key="6">
    <source>
        <dbReference type="ARBA" id="ARBA00022833"/>
    </source>
</evidence>
<dbReference type="InterPro" id="IPR033315">
    <property type="entry name" value="Fan1-like"/>
</dbReference>
<evidence type="ECO:0000256" key="4">
    <source>
        <dbReference type="ARBA" id="ARBA00022771"/>
    </source>
</evidence>
<dbReference type="GO" id="GO:0008270">
    <property type="term" value="F:zinc ion binding"/>
    <property type="evidence" value="ECO:0007669"/>
    <property type="project" value="UniProtKB-KW"/>
</dbReference>
<keyword evidence="7 10" id="KW-0460">Magnesium</keyword>
<evidence type="ECO:0000256" key="9">
    <source>
        <dbReference type="PROSITE-ProRule" id="PRU01256"/>
    </source>
</evidence>
<evidence type="ECO:0000256" key="2">
    <source>
        <dbReference type="ARBA" id="ARBA00022723"/>
    </source>
</evidence>
<feature type="region of interest" description="Disordered" evidence="11">
    <location>
        <begin position="63"/>
        <end position="89"/>
    </location>
</feature>
<keyword evidence="3 9" id="KW-0227">DNA damage</keyword>
<sequence length="1001" mass="112661">MLTGRESLIRLIGKRRRTLSSSSSLLSKHAQVFFSSGSVSLFINFECGLKQCLMTQSCSSTPQRAVNGESSSSSAPHKEEELTDQGVGTSDSNLYSNLDWVTCPVCGNNVRAMDYTVNSHLDACLTRGTKRKLTQRTLLHFSFGSRPDDKTLLIKAENLEDDESQMKSDNNFEPNTVLLSPKTDSAENNGRNECASETIYSPQNILQTCVGVSLEHLNRDDLMNSKEVDMSGSCSSFPDLKMTKLVSSSAGVDTTVGTLETYIVGRKFADEVELNQGTLISLLRDPKNVKDPNAIKVVHTDSGCELILGYLPRELAKHLSPLIDKCCLKFEGSITSLPMHPLDVVPIKLVCKEIAVWSERGSDCELFKSLWESAVCVVENAKSFSPSMTKYQKNFRLLIQEVLKKHSHLFTNDEKLFLESFSSLPDDCQRLFVRLYTRKGPWFRTSSISYPEISDFQQAIEELCMAGYIVSLQPAEHPSKNDIKEALDLLNVSELREILSLVHLRLQKGIHSLRKQELNRWLFSAYEDGTCPLLVHMLMERTGTCVRISSTAEFLFWRAQRLFFLNGEQDLSSFLLADLGLVKYPSYTCNISHHIFPTRSDLLTYEEAIEVAQVLDQSLDENNIDTVISCIEVSHGHISTPRNTMAHSLISESEGTFLSHFSASWVYSKVATLGVSFFERERRYDNAIMLLKDLLSEFTCDGRRGYWTLRLSVDLEHKGHIDESLLVAETGVLDPWVRAGSKMALQRRIVRLGKPPRRWKTPTFAESINRKSNEVHIRGRPLNCEVGMKNRYYGDDGEQCGVEQLALQYYAGEGGGWQGVHAESGIWMTIFGLLMWDIIFADIPDVFRTSFQTAPLDLDTDSFYMERKSIIESRLCEICSGLAQEILMASWESHLGTACRCVNWERHSLPDLLAVVSCIGGPCLASLCRYLAQDYRSWSSGMPDLLLWRLSSDYGGGEAKLVEVKGLRDRLSEQQRAWLLLLMDCGFNVEVCKVIPVPSHD</sequence>
<dbReference type="SMART" id="SM00990">
    <property type="entry name" value="VRR_NUC"/>
    <property type="match status" value="1"/>
</dbReference>
<proteinExistence type="inferred from homology"/>
<dbReference type="Pfam" id="PF21170">
    <property type="entry name" value="FAN1_TPR"/>
    <property type="match status" value="1"/>
</dbReference>
<dbReference type="GO" id="GO:0008409">
    <property type="term" value="F:5'-3' exonuclease activity"/>
    <property type="evidence" value="ECO:0007669"/>
    <property type="project" value="TreeGrafter"/>
</dbReference>
<dbReference type="EC" id="3.1.4.1" evidence="10"/>
<accession>A0A3S3MIJ5</accession>
<dbReference type="InterPro" id="IPR049132">
    <property type="entry name" value="FAN1-like_euk"/>
</dbReference>
<dbReference type="PROSITE" id="PS51908">
    <property type="entry name" value="ZF_UBZ4"/>
    <property type="match status" value="1"/>
</dbReference>
<evidence type="ECO:0000256" key="3">
    <source>
        <dbReference type="ARBA" id="ARBA00022763"/>
    </source>
</evidence>
<dbReference type="PANTHER" id="PTHR15749">
    <property type="entry name" value="FANCONI-ASSOCIATED NUCLEASE 1"/>
    <property type="match status" value="1"/>
</dbReference>
<keyword evidence="5 10" id="KW-0378">Hydrolase</keyword>
<organism evidence="13 14">
    <name type="scientific">Cinnamomum micranthum f. kanehirae</name>
    <dbReference type="NCBI Taxonomy" id="337451"/>
    <lineage>
        <taxon>Eukaryota</taxon>
        <taxon>Viridiplantae</taxon>
        <taxon>Streptophyta</taxon>
        <taxon>Embryophyta</taxon>
        <taxon>Tracheophyta</taxon>
        <taxon>Spermatophyta</taxon>
        <taxon>Magnoliopsida</taxon>
        <taxon>Magnoliidae</taxon>
        <taxon>Laurales</taxon>
        <taxon>Lauraceae</taxon>
        <taxon>Cinnamomum</taxon>
    </lineage>
</organism>
<dbReference type="GO" id="GO:0017108">
    <property type="term" value="F:5'-flap endonuclease activity"/>
    <property type="evidence" value="ECO:0007669"/>
    <property type="project" value="TreeGrafter"/>
</dbReference>
<dbReference type="EMBL" id="QPKB01000001">
    <property type="protein sequence ID" value="RWR74373.1"/>
    <property type="molecule type" value="Genomic_DNA"/>
</dbReference>
<keyword evidence="10" id="KW-0464">Manganese</keyword>
<dbReference type="Pfam" id="PF08797">
    <property type="entry name" value="HIRAN"/>
    <property type="match status" value="1"/>
</dbReference>
<dbReference type="Pfam" id="PF08774">
    <property type="entry name" value="VRR_NUC"/>
    <property type="match status" value="1"/>
</dbReference>
<dbReference type="CDD" id="cd22326">
    <property type="entry name" value="FAN1-like"/>
    <property type="match status" value="1"/>
</dbReference>
<evidence type="ECO:0000256" key="8">
    <source>
        <dbReference type="ARBA" id="ARBA00023204"/>
    </source>
</evidence>
<evidence type="ECO:0000313" key="13">
    <source>
        <dbReference type="EMBL" id="RWR74373.1"/>
    </source>
</evidence>
<keyword evidence="8 9" id="KW-0234">DNA repair</keyword>
<dbReference type="InterPro" id="IPR049125">
    <property type="entry name" value="FAN1-like_WH"/>
</dbReference>
<dbReference type="InterPro" id="IPR014905">
    <property type="entry name" value="HIRAN"/>
</dbReference>
<evidence type="ECO:0000313" key="14">
    <source>
        <dbReference type="Proteomes" id="UP000283530"/>
    </source>
</evidence>
<evidence type="ECO:0000256" key="5">
    <source>
        <dbReference type="ARBA" id="ARBA00022801"/>
    </source>
</evidence>
<dbReference type="Gene3D" id="3.30.70.2330">
    <property type="match status" value="1"/>
</dbReference>
<feature type="compositionally biased region" description="Polar residues" evidence="11">
    <location>
        <begin position="63"/>
        <end position="75"/>
    </location>
</feature>
<reference evidence="13 14" key="1">
    <citation type="journal article" date="2019" name="Nat. Plants">
        <title>Stout camphor tree genome fills gaps in understanding of flowering plant genome evolution.</title>
        <authorList>
            <person name="Chaw S.M."/>
            <person name="Liu Y.C."/>
            <person name="Wu Y.W."/>
            <person name="Wang H.Y."/>
            <person name="Lin C.I."/>
            <person name="Wu C.S."/>
            <person name="Ke H.M."/>
            <person name="Chang L.Y."/>
            <person name="Hsu C.Y."/>
            <person name="Yang H.T."/>
            <person name="Sudianto E."/>
            <person name="Hsu M.H."/>
            <person name="Wu K.P."/>
            <person name="Wang L.N."/>
            <person name="Leebens-Mack J.H."/>
            <person name="Tsai I.J."/>
        </authorList>
    </citation>
    <scope>NUCLEOTIDE SEQUENCE [LARGE SCALE GENOMIC DNA]</scope>
    <source>
        <strain evidence="14">cv. Chaw 1501</strain>
        <tissue evidence="13">Young leaves</tissue>
    </source>
</reference>
<comment type="subcellular location">
    <subcellularLocation>
        <location evidence="10">Nucleus</location>
    </subcellularLocation>
</comment>
<dbReference type="GO" id="GO:0070336">
    <property type="term" value="F:flap-structured DNA binding"/>
    <property type="evidence" value="ECO:0007669"/>
    <property type="project" value="TreeGrafter"/>
</dbReference>
<dbReference type="InterPro" id="IPR006642">
    <property type="entry name" value="Rad18_UBZ4"/>
</dbReference>
<gene>
    <name evidence="13" type="ORF">CKAN_00270000</name>
</gene>
<comment type="caution">
    <text evidence="13">The sequence shown here is derived from an EMBL/GenBank/DDBJ whole genome shotgun (WGS) entry which is preliminary data.</text>
</comment>
<evidence type="ECO:0000256" key="7">
    <source>
        <dbReference type="ARBA" id="ARBA00022842"/>
    </source>
</evidence>
<evidence type="ECO:0000259" key="12">
    <source>
        <dbReference type="PROSITE" id="PS51908"/>
    </source>
</evidence>
<dbReference type="GO" id="GO:0016818">
    <property type="term" value="F:hydrolase activity, acting on acid anhydrides, in phosphorus-containing anhydrides"/>
    <property type="evidence" value="ECO:0007669"/>
    <property type="project" value="InterPro"/>
</dbReference>
<dbReference type="GO" id="GO:0004528">
    <property type="term" value="F:phosphodiesterase I activity"/>
    <property type="evidence" value="ECO:0007669"/>
    <property type="project" value="UniProtKB-EC"/>
</dbReference>
<comment type="function">
    <text evidence="10">Nuclease required for the repair of DNA interstrand cross-links (ICL). Acts as a 5'-3' exonuclease that anchors at a cut end of DNA and cleaves DNA successively at every third nucleotide, allowing to excise an ICL from one strand through flanking incisions.</text>
</comment>
<dbReference type="PANTHER" id="PTHR15749:SF4">
    <property type="entry name" value="FANCONI-ASSOCIATED NUCLEASE 1"/>
    <property type="match status" value="1"/>
</dbReference>
<comment type="similarity">
    <text evidence="10">Belongs to the FAN1 family.</text>
</comment>
<feature type="compositionally biased region" description="Polar residues" evidence="11">
    <location>
        <begin position="167"/>
        <end position="190"/>
    </location>
</feature>
<keyword evidence="6" id="KW-0862">Zinc</keyword>
<feature type="domain" description="UBZ4-type" evidence="12">
    <location>
        <begin position="100"/>
        <end position="129"/>
    </location>
</feature>
<dbReference type="Pfam" id="PF21315">
    <property type="entry name" value="FAN1_HTH"/>
    <property type="match status" value="1"/>
</dbReference>
<feature type="region of interest" description="Disordered" evidence="11">
    <location>
        <begin position="162"/>
        <end position="190"/>
    </location>
</feature>
<keyword evidence="10" id="KW-0539">Nucleus</keyword>
<evidence type="ECO:0000256" key="11">
    <source>
        <dbReference type="SAM" id="MobiDB-lite"/>
    </source>
</evidence>
<name>A0A3S3MIJ5_9MAGN</name>
<keyword evidence="4 9" id="KW-0863">Zinc-finger</keyword>
<protein>
    <recommendedName>
        <fullName evidence="10">Fanconi-associated nuclease</fullName>
        <ecNumber evidence="10">3.1.4.1</ecNumber>
    </recommendedName>
</protein>